<evidence type="ECO:0000313" key="9">
    <source>
        <dbReference type="EMBL" id="GMA23005.1"/>
    </source>
</evidence>
<evidence type="ECO:0000256" key="3">
    <source>
        <dbReference type="ARBA" id="ARBA00022692"/>
    </source>
</evidence>
<keyword evidence="2" id="KW-0813">Transport</keyword>
<keyword evidence="3 7" id="KW-0812">Transmembrane</keyword>
<reference evidence="10" key="1">
    <citation type="journal article" date="2019" name="Int. J. Syst. Evol. Microbiol.">
        <title>The Global Catalogue of Microorganisms (GCM) 10K type strain sequencing project: providing services to taxonomists for standard genome sequencing and annotation.</title>
        <authorList>
            <consortium name="The Broad Institute Genomics Platform"/>
            <consortium name="The Broad Institute Genome Sequencing Center for Infectious Disease"/>
            <person name="Wu L."/>
            <person name="Ma J."/>
        </authorList>
    </citation>
    <scope>NUCLEOTIDE SEQUENCE [LARGE SCALE GENOMIC DNA]</scope>
    <source>
        <strain evidence="10">NBRC 106348</strain>
    </source>
</reference>
<dbReference type="Gene3D" id="1.20.1250.20">
    <property type="entry name" value="MFS general substrate transporter like domains"/>
    <property type="match status" value="2"/>
</dbReference>
<feature type="transmembrane region" description="Helical" evidence="7">
    <location>
        <begin position="325"/>
        <end position="346"/>
    </location>
</feature>
<proteinExistence type="predicted"/>
<feature type="transmembrane region" description="Helical" evidence="7">
    <location>
        <begin position="156"/>
        <end position="177"/>
    </location>
</feature>
<protein>
    <submittedName>
        <fullName evidence="9">MFS transporter</fullName>
    </submittedName>
</protein>
<evidence type="ECO:0000256" key="5">
    <source>
        <dbReference type="ARBA" id="ARBA00023136"/>
    </source>
</evidence>
<comment type="caution">
    <text evidence="9">The sequence shown here is derived from an EMBL/GenBank/DDBJ whole genome shotgun (WGS) entry which is preliminary data.</text>
</comment>
<accession>A0ABQ6HWW3</accession>
<dbReference type="Pfam" id="PF07690">
    <property type="entry name" value="MFS_1"/>
    <property type="match status" value="2"/>
</dbReference>
<dbReference type="InterPro" id="IPR011701">
    <property type="entry name" value="MFS"/>
</dbReference>
<dbReference type="InterPro" id="IPR036259">
    <property type="entry name" value="MFS_trans_sf"/>
</dbReference>
<evidence type="ECO:0000256" key="6">
    <source>
        <dbReference type="SAM" id="MobiDB-lite"/>
    </source>
</evidence>
<evidence type="ECO:0000313" key="10">
    <source>
        <dbReference type="Proteomes" id="UP001157091"/>
    </source>
</evidence>
<feature type="transmembrane region" description="Helical" evidence="7">
    <location>
        <begin position="103"/>
        <end position="120"/>
    </location>
</feature>
<feature type="transmembrane region" description="Helical" evidence="7">
    <location>
        <begin position="59"/>
        <end position="83"/>
    </location>
</feature>
<feature type="transmembrane region" description="Helical" evidence="7">
    <location>
        <begin position="132"/>
        <end position="150"/>
    </location>
</feature>
<dbReference type="SUPFAM" id="SSF103473">
    <property type="entry name" value="MFS general substrate transporter"/>
    <property type="match status" value="1"/>
</dbReference>
<feature type="transmembrane region" description="Helical" evidence="7">
    <location>
        <begin position="366"/>
        <end position="387"/>
    </location>
</feature>
<gene>
    <name evidence="9" type="ORF">GCM10025864_07640</name>
</gene>
<organism evidence="9 10">
    <name type="scientific">Luteimicrobium album</name>
    <dbReference type="NCBI Taxonomy" id="1054550"/>
    <lineage>
        <taxon>Bacteria</taxon>
        <taxon>Bacillati</taxon>
        <taxon>Actinomycetota</taxon>
        <taxon>Actinomycetes</taxon>
        <taxon>Micrococcales</taxon>
        <taxon>Luteimicrobium</taxon>
    </lineage>
</organism>
<feature type="transmembrane region" description="Helical" evidence="7">
    <location>
        <begin position="224"/>
        <end position="247"/>
    </location>
</feature>
<name>A0ABQ6HWW3_9MICO</name>
<keyword evidence="5 7" id="KW-0472">Membrane</keyword>
<feature type="transmembrane region" description="Helical" evidence="7">
    <location>
        <begin position="259"/>
        <end position="281"/>
    </location>
</feature>
<dbReference type="InterPro" id="IPR020846">
    <property type="entry name" value="MFS_dom"/>
</dbReference>
<feature type="transmembrane region" description="Helical" evidence="7">
    <location>
        <begin position="470"/>
        <end position="491"/>
    </location>
</feature>
<evidence type="ECO:0000256" key="7">
    <source>
        <dbReference type="SAM" id="Phobius"/>
    </source>
</evidence>
<comment type="subcellular location">
    <subcellularLocation>
        <location evidence="1">Cell membrane</location>
        <topology evidence="1">Multi-pass membrane protein</topology>
    </subcellularLocation>
</comment>
<dbReference type="Proteomes" id="UP001157091">
    <property type="component" value="Unassembled WGS sequence"/>
</dbReference>
<dbReference type="PANTHER" id="PTHR42718:SF9">
    <property type="entry name" value="MAJOR FACILITATOR SUPERFAMILY MULTIDRUG TRANSPORTER MFSC"/>
    <property type="match status" value="1"/>
</dbReference>
<feature type="transmembrane region" description="Helical" evidence="7">
    <location>
        <begin position="399"/>
        <end position="417"/>
    </location>
</feature>
<feature type="transmembrane region" description="Helical" evidence="7">
    <location>
        <begin position="287"/>
        <end position="304"/>
    </location>
</feature>
<evidence type="ECO:0000259" key="8">
    <source>
        <dbReference type="PROSITE" id="PS50850"/>
    </source>
</evidence>
<dbReference type="PANTHER" id="PTHR42718">
    <property type="entry name" value="MAJOR FACILITATOR SUPERFAMILY MULTIDRUG TRANSPORTER MFSC"/>
    <property type="match status" value="1"/>
</dbReference>
<feature type="transmembrane region" description="Helical" evidence="7">
    <location>
        <begin position="503"/>
        <end position="522"/>
    </location>
</feature>
<keyword evidence="10" id="KW-1185">Reference proteome</keyword>
<feature type="domain" description="Major facilitator superfamily (MFS) profile" evidence="8">
    <location>
        <begin position="65"/>
        <end position="527"/>
    </location>
</feature>
<feature type="region of interest" description="Disordered" evidence="6">
    <location>
        <begin position="36"/>
        <end position="55"/>
    </location>
</feature>
<feature type="transmembrane region" description="Helical" evidence="7">
    <location>
        <begin position="423"/>
        <end position="449"/>
    </location>
</feature>
<evidence type="ECO:0000256" key="1">
    <source>
        <dbReference type="ARBA" id="ARBA00004651"/>
    </source>
</evidence>
<sequence>MHRSLLEMVHDPWSTPVRCTARRWNPGSQVLCSRDREVRARGAPDPAGPRAPGDRRSRLAALGGIVGFLVFVELTSGIIQGYYTPLLTDVARHLGIHDADVNWFQAAQLLFSGLCVPVLAKAGDVVGYRRVLLWTTAATALAAWGVAFAPSFVTYLIAWTLMGTYTVWLPLEVALIHHRARGKADARGLTRRATGLIVAALQAGAIVGALLAGQLGDALGRDRLWITLSVPALAVTAAFVVVLLKVPESPDVAGGRIDTGGAVLLTLALLGVSAGLMYLRVEGPGTWWVWAFMAVGLALLWPFGRWELRQDDPLVDLRVMRRATLWPVLVTSGLFGISVLGAQDALSTFARTDRADYGYGLGADAATVSYLIGGYVISCLVGALLFARVSAVLTPRRTLIGAALLVAVGYLLFVPFHDSVAQVVVNMVVAGLGSGALVAALPAAAAAAAPRERTAVATGLTNTTKTIGGSFASAVFALALVTGTTATLTGGEGTAGSLGGYHAVWLICGLTALVSAVLLAFVPRLAFSDTDPADDAGAGAVAGPGPTVPVPGATP</sequence>
<evidence type="ECO:0000256" key="4">
    <source>
        <dbReference type="ARBA" id="ARBA00022989"/>
    </source>
</evidence>
<evidence type="ECO:0000256" key="2">
    <source>
        <dbReference type="ARBA" id="ARBA00022448"/>
    </source>
</evidence>
<dbReference type="PROSITE" id="PS50850">
    <property type="entry name" value="MFS"/>
    <property type="match status" value="1"/>
</dbReference>
<keyword evidence="4 7" id="KW-1133">Transmembrane helix</keyword>
<feature type="transmembrane region" description="Helical" evidence="7">
    <location>
        <begin position="189"/>
        <end position="212"/>
    </location>
</feature>
<dbReference type="EMBL" id="BSUK01000001">
    <property type="protein sequence ID" value="GMA23005.1"/>
    <property type="molecule type" value="Genomic_DNA"/>
</dbReference>